<dbReference type="OrthoDB" id="3035206at2"/>
<sequence>MKNKVKSLIESKVSSNNFNTTKLVDSDMSIEWIPLMPIGEQQTIIGLSTYGFWVVHEKQGLRILDEPWKYLRLLVLLEKPRTTIYNLLKESLGNYELYIELEDIFPFAEIVKIGLEQQSDYWADLALNWFVELPRIQQCELQEILFEIVNTRWASQKLRHRVKKILRNIQLQ</sequence>
<reference evidence="1 2" key="1">
    <citation type="submission" date="2018-11" db="EMBL/GenBank/DDBJ databases">
        <title>Genome sequencing of Paenibacillus lentus DSM25539(T).</title>
        <authorList>
            <person name="Kook J.-K."/>
            <person name="Park S.-N."/>
            <person name="Lim Y.K."/>
        </authorList>
    </citation>
    <scope>NUCLEOTIDE SEQUENCE [LARGE SCALE GENOMIC DNA]</scope>
    <source>
        <strain evidence="1 2">DSM 25539</strain>
    </source>
</reference>
<proteinExistence type="predicted"/>
<dbReference type="RefSeq" id="WP_125081166.1">
    <property type="nucleotide sequence ID" value="NZ_CP034248.1"/>
</dbReference>
<organism evidence="1 2">
    <name type="scientific">Paenibacillus lentus</name>
    <dbReference type="NCBI Taxonomy" id="1338368"/>
    <lineage>
        <taxon>Bacteria</taxon>
        <taxon>Bacillati</taxon>
        <taxon>Bacillota</taxon>
        <taxon>Bacilli</taxon>
        <taxon>Bacillales</taxon>
        <taxon>Paenibacillaceae</taxon>
        <taxon>Paenibacillus</taxon>
    </lineage>
</organism>
<keyword evidence="2" id="KW-1185">Reference proteome</keyword>
<dbReference type="EMBL" id="CP034248">
    <property type="protein sequence ID" value="AZK45034.1"/>
    <property type="molecule type" value="Genomic_DNA"/>
</dbReference>
<dbReference type="KEGG" id="plen:EIM92_01510"/>
<dbReference type="Proteomes" id="UP000273145">
    <property type="component" value="Chromosome"/>
</dbReference>
<dbReference type="AlphaFoldDB" id="A0A3S8RPX4"/>
<gene>
    <name evidence="1" type="ORF">EIM92_01510</name>
</gene>
<protein>
    <submittedName>
        <fullName evidence="1">Uncharacterized protein</fullName>
    </submittedName>
</protein>
<accession>A0A3S8RPX4</accession>
<evidence type="ECO:0000313" key="1">
    <source>
        <dbReference type="EMBL" id="AZK45034.1"/>
    </source>
</evidence>
<evidence type="ECO:0000313" key="2">
    <source>
        <dbReference type="Proteomes" id="UP000273145"/>
    </source>
</evidence>
<name>A0A3S8RPX4_9BACL</name>